<gene>
    <name evidence="1" type="ORF">AVEN_220791_1</name>
</gene>
<comment type="caution">
    <text evidence="1">The sequence shown here is derived from an EMBL/GenBank/DDBJ whole genome shotgun (WGS) entry which is preliminary data.</text>
</comment>
<dbReference type="AlphaFoldDB" id="A0A4Y2PZH3"/>
<evidence type="ECO:0000313" key="2">
    <source>
        <dbReference type="Proteomes" id="UP000499080"/>
    </source>
</evidence>
<dbReference type="EMBL" id="BGPR01012299">
    <property type="protein sequence ID" value="GBN55486.1"/>
    <property type="molecule type" value="Genomic_DNA"/>
</dbReference>
<protein>
    <submittedName>
        <fullName evidence="1">Uncharacterized protein</fullName>
    </submittedName>
</protein>
<accession>A0A4Y2PZH3</accession>
<keyword evidence="2" id="KW-1185">Reference proteome</keyword>
<evidence type="ECO:0000313" key="1">
    <source>
        <dbReference type="EMBL" id="GBN55486.1"/>
    </source>
</evidence>
<proteinExistence type="predicted"/>
<reference evidence="1 2" key="1">
    <citation type="journal article" date="2019" name="Sci. Rep.">
        <title>Orb-weaving spider Araneus ventricosus genome elucidates the spidroin gene catalogue.</title>
        <authorList>
            <person name="Kono N."/>
            <person name="Nakamura H."/>
            <person name="Ohtoshi R."/>
            <person name="Moran D.A.P."/>
            <person name="Shinohara A."/>
            <person name="Yoshida Y."/>
            <person name="Fujiwara M."/>
            <person name="Mori M."/>
            <person name="Tomita M."/>
            <person name="Arakawa K."/>
        </authorList>
    </citation>
    <scope>NUCLEOTIDE SEQUENCE [LARGE SCALE GENOMIC DNA]</scope>
</reference>
<dbReference type="Proteomes" id="UP000499080">
    <property type="component" value="Unassembled WGS sequence"/>
</dbReference>
<organism evidence="1 2">
    <name type="scientific">Araneus ventricosus</name>
    <name type="common">Orbweaver spider</name>
    <name type="synonym">Epeira ventricosa</name>
    <dbReference type="NCBI Taxonomy" id="182803"/>
    <lineage>
        <taxon>Eukaryota</taxon>
        <taxon>Metazoa</taxon>
        <taxon>Ecdysozoa</taxon>
        <taxon>Arthropoda</taxon>
        <taxon>Chelicerata</taxon>
        <taxon>Arachnida</taxon>
        <taxon>Araneae</taxon>
        <taxon>Araneomorphae</taxon>
        <taxon>Entelegynae</taxon>
        <taxon>Araneoidea</taxon>
        <taxon>Araneidae</taxon>
        <taxon>Araneus</taxon>
    </lineage>
</organism>
<sequence length="107" mass="11913">MALGTGTWGGVLYSYGLSLDHVRNISSERPAERRSGNIKKSLVAVPRVRWATQEVPLAVPELVQQIKEVPLSVDERFANRKRFLVVPRAGVRGKSGLFSGARKWLSR</sequence>
<name>A0A4Y2PZH3_ARAVE</name>